<protein>
    <recommendedName>
        <fullName evidence="6">DNA polymerase IV</fullName>
        <shortName evidence="6">Pol IV</shortName>
        <ecNumber evidence="6">2.7.7.7</ecNumber>
    </recommendedName>
</protein>
<keyword evidence="6" id="KW-0963">Cytoplasm</keyword>
<evidence type="ECO:0000256" key="4">
    <source>
        <dbReference type="ARBA" id="ARBA00022763"/>
    </source>
</evidence>
<dbReference type="EMBL" id="FOIF01000039">
    <property type="protein sequence ID" value="SET05582.1"/>
    <property type="molecule type" value="Genomic_DNA"/>
</dbReference>
<dbReference type="PANTHER" id="PTHR11076:SF35">
    <property type="entry name" value="DNA REPAIR PROTEIN HOMOLOG YOBH"/>
    <property type="match status" value="1"/>
</dbReference>
<evidence type="ECO:0000256" key="3">
    <source>
        <dbReference type="ARBA" id="ARBA00022695"/>
    </source>
</evidence>
<keyword evidence="3 6" id="KW-0548">Nucleotidyltransferase</keyword>
<dbReference type="Gene3D" id="3.30.70.270">
    <property type="match status" value="1"/>
</dbReference>
<dbReference type="InterPro" id="IPR017961">
    <property type="entry name" value="DNA_pol_Y-fam_little_finger"/>
</dbReference>
<dbReference type="GO" id="GO:0005829">
    <property type="term" value="C:cytosol"/>
    <property type="evidence" value="ECO:0007669"/>
    <property type="project" value="TreeGrafter"/>
</dbReference>
<dbReference type="GO" id="GO:0003887">
    <property type="term" value="F:DNA-directed DNA polymerase activity"/>
    <property type="evidence" value="ECO:0007669"/>
    <property type="project" value="UniProtKB-UniRule"/>
</dbReference>
<evidence type="ECO:0000313" key="8">
    <source>
        <dbReference type="EMBL" id="SET05582.1"/>
    </source>
</evidence>
<dbReference type="PANTHER" id="PTHR11076">
    <property type="entry name" value="DNA REPAIR POLYMERASE UMUC / TRANSFERASE FAMILY MEMBER"/>
    <property type="match status" value="1"/>
</dbReference>
<feature type="active site" evidence="6">
    <location>
        <position position="113"/>
    </location>
</feature>
<dbReference type="InterPro" id="IPR001126">
    <property type="entry name" value="UmuC"/>
</dbReference>
<keyword evidence="6" id="KW-0238">DNA-binding</keyword>
<keyword evidence="4 6" id="KW-0227">DNA damage</keyword>
<reference evidence="9" key="1">
    <citation type="submission" date="2016-10" db="EMBL/GenBank/DDBJ databases">
        <authorList>
            <person name="Varghese N."/>
            <person name="Submissions S."/>
        </authorList>
    </citation>
    <scope>NUCLEOTIDE SEQUENCE [LARGE SCALE GENOMIC DNA]</scope>
    <source>
        <strain evidence="9">DSM 13577</strain>
    </source>
</reference>
<comment type="catalytic activity">
    <reaction evidence="6">
        <text>DNA(n) + a 2'-deoxyribonucleoside 5'-triphosphate = DNA(n+1) + diphosphate</text>
        <dbReference type="Rhea" id="RHEA:22508"/>
        <dbReference type="Rhea" id="RHEA-COMP:17339"/>
        <dbReference type="Rhea" id="RHEA-COMP:17340"/>
        <dbReference type="ChEBI" id="CHEBI:33019"/>
        <dbReference type="ChEBI" id="CHEBI:61560"/>
        <dbReference type="ChEBI" id="CHEBI:173112"/>
        <dbReference type="EC" id="2.7.7.7"/>
    </reaction>
</comment>
<dbReference type="OrthoDB" id="9808813at2"/>
<dbReference type="Gene3D" id="3.30.1490.100">
    <property type="entry name" value="DNA polymerase, Y-family, little finger domain"/>
    <property type="match status" value="1"/>
</dbReference>
<proteinExistence type="inferred from homology"/>
<organism evidence="8 9">
    <name type="scientific">Anaerobranca gottschalkii DSM 13577</name>
    <dbReference type="NCBI Taxonomy" id="1120990"/>
    <lineage>
        <taxon>Bacteria</taxon>
        <taxon>Bacillati</taxon>
        <taxon>Bacillota</taxon>
        <taxon>Clostridia</taxon>
        <taxon>Eubacteriales</taxon>
        <taxon>Proteinivoracaceae</taxon>
        <taxon>Anaerobranca</taxon>
    </lineage>
</organism>
<keyword evidence="6" id="KW-0235">DNA replication</keyword>
<feature type="binding site" evidence="6">
    <location>
        <position position="10"/>
    </location>
    <ligand>
        <name>Mg(2+)</name>
        <dbReference type="ChEBI" id="CHEBI:18420"/>
    </ligand>
</feature>
<dbReference type="Proteomes" id="UP000243819">
    <property type="component" value="Unassembled WGS sequence"/>
</dbReference>
<feature type="binding site" evidence="6">
    <location>
        <position position="112"/>
    </location>
    <ligand>
        <name>Mg(2+)</name>
        <dbReference type="ChEBI" id="CHEBI:18420"/>
    </ligand>
</feature>
<keyword evidence="9" id="KW-1185">Reference proteome</keyword>
<feature type="site" description="Substrate discrimination" evidence="6">
    <location>
        <position position="15"/>
    </location>
</feature>
<dbReference type="SUPFAM" id="SSF100879">
    <property type="entry name" value="Lesion bypass DNA polymerase (Y-family), little finger domain"/>
    <property type="match status" value="1"/>
</dbReference>
<dbReference type="PROSITE" id="PS50173">
    <property type="entry name" value="UMUC"/>
    <property type="match status" value="1"/>
</dbReference>
<evidence type="ECO:0000256" key="6">
    <source>
        <dbReference type="HAMAP-Rule" id="MF_01113"/>
    </source>
</evidence>
<dbReference type="STRING" id="1120990.SAMN03080614_10392"/>
<comment type="function">
    <text evidence="6">Poorly processive, error-prone DNA polymerase involved in untargeted mutagenesis. Copies undamaged DNA at stalled replication forks, which arise in vivo from mismatched or misaligned primer ends. These misaligned primers can be extended by PolIV. Exhibits no 3'-5' exonuclease (proofreading) activity. May be involved in translesional synthesis, in conjunction with the beta clamp from PolIII.</text>
</comment>
<dbReference type="RefSeq" id="WP_091351117.1">
    <property type="nucleotide sequence ID" value="NZ_FOIF01000039.1"/>
</dbReference>
<dbReference type="Pfam" id="PF11799">
    <property type="entry name" value="IMS_C"/>
    <property type="match status" value="1"/>
</dbReference>
<dbReference type="Pfam" id="PF00817">
    <property type="entry name" value="IMS"/>
    <property type="match status" value="1"/>
</dbReference>
<dbReference type="HAMAP" id="MF_01113">
    <property type="entry name" value="DNApol_IV"/>
    <property type="match status" value="1"/>
</dbReference>
<dbReference type="InterPro" id="IPR036775">
    <property type="entry name" value="DNA_pol_Y-fam_lit_finger_sf"/>
</dbReference>
<keyword evidence="5 6" id="KW-0239">DNA-directed DNA polymerase</keyword>
<comment type="cofactor">
    <cofactor evidence="6">
        <name>Mg(2+)</name>
        <dbReference type="ChEBI" id="CHEBI:18420"/>
    </cofactor>
    <text evidence="6">Binds 2 magnesium ions per subunit.</text>
</comment>
<evidence type="ECO:0000259" key="7">
    <source>
        <dbReference type="PROSITE" id="PS50173"/>
    </source>
</evidence>
<comment type="subunit">
    <text evidence="6">Monomer.</text>
</comment>
<keyword evidence="6" id="KW-0808">Transferase</keyword>
<dbReference type="Gene3D" id="3.40.1170.60">
    <property type="match status" value="1"/>
</dbReference>
<dbReference type="GO" id="GO:0006281">
    <property type="term" value="P:DNA repair"/>
    <property type="evidence" value="ECO:0007669"/>
    <property type="project" value="UniProtKB-UniRule"/>
</dbReference>
<dbReference type="AlphaFoldDB" id="A0A1I0BF67"/>
<gene>
    <name evidence="6" type="primary">dinB</name>
    <name evidence="8" type="ORF">SAMN03080614_10392</name>
</gene>
<dbReference type="InterPro" id="IPR022880">
    <property type="entry name" value="DNApol_IV"/>
</dbReference>
<name>A0A1I0BF67_9FIRM</name>
<keyword evidence="2 6" id="KW-0515">Mutator protein</keyword>
<comment type="similarity">
    <text evidence="1 6">Belongs to the DNA polymerase type-Y family.</text>
</comment>
<dbReference type="SUPFAM" id="SSF56672">
    <property type="entry name" value="DNA/RNA polymerases"/>
    <property type="match status" value="1"/>
</dbReference>
<accession>A0A1I0BF67</accession>
<evidence type="ECO:0000256" key="1">
    <source>
        <dbReference type="ARBA" id="ARBA00010945"/>
    </source>
</evidence>
<evidence type="ECO:0000313" key="9">
    <source>
        <dbReference type="Proteomes" id="UP000243819"/>
    </source>
</evidence>
<dbReference type="EC" id="2.7.7.7" evidence="6"/>
<dbReference type="InterPro" id="IPR050116">
    <property type="entry name" value="DNA_polymerase-Y"/>
</dbReference>
<dbReference type="GO" id="GO:0006261">
    <property type="term" value="P:DNA-templated DNA replication"/>
    <property type="evidence" value="ECO:0007669"/>
    <property type="project" value="UniProtKB-UniRule"/>
</dbReference>
<dbReference type="GO" id="GO:0009432">
    <property type="term" value="P:SOS response"/>
    <property type="evidence" value="ECO:0007669"/>
    <property type="project" value="TreeGrafter"/>
</dbReference>
<comment type="subcellular location">
    <subcellularLocation>
        <location evidence="6">Cytoplasm</location>
    </subcellularLocation>
</comment>
<keyword evidence="6" id="KW-0460">Magnesium</keyword>
<dbReference type="CDD" id="cd03586">
    <property type="entry name" value="PolY_Pol_IV_kappa"/>
    <property type="match status" value="1"/>
</dbReference>
<dbReference type="InterPro" id="IPR043128">
    <property type="entry name" value="Rev_trsase/Diguanyl_cyclase"/>
</dbReference>
<evidence type="ECO:0000256" key="5">
    <source>
        <dbReference type="ARBA" id="ARBA00022932"/>
    </source>
</evidence>
<sequence length="416" mass="47451">MTKRVIFHIDVNSAYLSWEAVYQLQQGSKVDLREIPSVVGGDIKKRSGIVLAKSIPAKKYNIKTGETLFSAKLKCPHLVIVPPRYKLYMDCSAAMGKILRKYSPSIQFFSIDEVFLDYTNLERHFGPPEIAANLIKDDIKKTLGFTVNIGISSNKLLAKMASEFEKPDKVHTLFPEEIPAKMWPLPVGELFMVGSKTKEKLLAKNIKTIGQLANTNPDFLYSFLKSHGILIWNYANGRENSPVRNESLPMKGLGNSTTIPFDVTTKEDAHKILMGLTENLCFRLRNLQKCASVVSVSIKNNQFEYYSHQKKLSHYTNCTKIILETVKNLFTEMWNKEPIRQMGIHLTDFCDNDFHQLSFFETDPIKYKRLDNAIDKIRLKYGKDSIFPSCYLHSEISPLQGGVIKEEDYPMMSSIL</sequence>
<dbReference type="Gene3D" id="1.10.150.20">
    <property type="entry name" value="5' to 3' exonuclease, C-terminal subdomain"/>
    <property type="match status" value="1"/>
</dbReference>
<dbReference type="InterPro" id="IPR043502">
    <property type="entry name" value="DNA/RNA_pol_sf"/>
</dbReference>
<dbReference type="GO" id="GO:0003684">
    <property type="term" value="F:damaged DNA binding"/>
    <property type="evidence" value="ECO:0007669"/>
    <property type="project" value="InterPro"/>
</dbReference>
<keyword evidence="6" id="KW-0479">Metal-binding</keyword>
<keyword evidence="6" id="KW-0234">DNA repair</keyword>
<feature type="domain" description="UmuC" evidence="7">
    <location>
        <begin position="6"/>
        <end position="194"/>
    </location>
</feature>
<dbReference type="GO" id="GO:0042276">
    <property type="term" value="P:error-prone translesion synthesis"/>
    <property type="evidence" value="ECO:0007669"/>
    <property type="project" value="TreeGrafter"/>
</dbReference>
<dbReference type="GO" id="GO:0000287">
    <property type="term" value="F:magnesium ion binding"/>
    <property type="evidence" value="ECO:0007669"/>
    <property type="project" value="UniProtKB-UniRule"/>
</dbReference>
<evidence type="ECO:0000256" key="2">
    <source>
        <dbReference type="ARBA" id="ARBA00022457"/>
    </source>
</evidence>